<dbReference type="RefSeq" id="WP_184623975.1">
    <property type="nucleotide sequence ID" value="NZ_JACHCC010000003.1"/>
</dbReference>
<keyword evidence="2" id="KW-0732">Signal</keyword>
<reference evidence="3 4" key="1">
    <citation type="submission" date="2020-08" db="EMBL/GenBank/DDBJ databases">
        <title>Genomic Encyclopedia of Type Strains, Phase IV (KMG-V): Genome sequencing to study the core and pangenomes of soil and plant-associated prokaryotes.</title>
        <authorList>
            <person name="Whitman W."/>
        </authorList>
    </citation>
    <scope>NUCLEOTIDE SEQUENCE [LARGE SCALE GENOMIC DNA]</scope>
    <source>
        <strain evidence="3 4">M2T3</strain>
    </source>
</reference>
<feature type="chain" id="PRO_5031184911" evidence="2">
    <location>
        <begin position="25"/>
        <end position="491"/>
    </location>
</feature>
<dbReference type="InterPro" id="IPR011990">
    <property type="entry name" value="TPR-like_helical_dom_sf"/>
</dbReference>
<evidence type="ECO:0000313" key="3">
    <source>
        <dbReference type="EMBL" id="MBB6499239.1"/>
    </source>
</evidence>
<gene>
    <name evidence="3" type="ORF">HDF25_001380</name>
</gene>
<organism evidence="3 4">
    <name type="scientific">Pedobacter cryoconitis</name>
    <dbReference type="NCBI Taxonomy" id="188932"/>
    <lineage>
        <taxon>Bacteria</taxon>
        <taxon>Pseudomonadati</taxon>
        <taxon>Bacteroidota</taxon>
        <taxon>Sphingobacteriia</taxon>
        <taxon>Sphingobacteriales</taxon>
        <taxon>Sphingobacteriaceae</taxon>
        <taxon>Pedobacter</taxon>
    </lineage>
</organism>
<dbReference type="SMART" id="SM00028">
    <property type="entry name" value="TPR"/>
    <property type="match status" value="2"/>
</dbReference>
<evidence type="ECO:0000313" key="4">
    <source>
        <dbReference type="Proteomes" id="UP000521017"/>
    </source>
</evidence>
<feature type="transmembrane region" description="Helical" evidence="1">
    <location>
        <begin position="384"/>
        <end position="403"/>
    </location>
</feature>
<keyword evidence="1" id="KW-0472">Membrane</keyword>
<keyword evidence="1" id="KW-1133">Transmembrane helix</keyword>
<dbReference type="Gene3D" id="1.25.40.10">
    <property type="entry name" value="Tetratricopeptide repeat domain"/>
    <property type="match status" value="2"/>
</dbReference>
<feature type="signal peptide" evidence="2">
    <location>
        <begin position="1"/>
        <end position="24"/>
    </location>
</feature>
<sequence>MKTLMKPAIAFILVLFLFSFRLQAAENLPDEIKAAIQSPSPKSGALIEALIVKYVTMDDIGKITTNKEILIAAILKSKLPQKTSIQYEIEALYAKRFMKLEKAKSYLVRGLNSTSPKDLLYIRLFQLLAFVETDLENHMGAMESYMMVDKSLKRIGDTIGMVKNYNNIADLYIKSSLYDEAIVCLNTAYALVLQQGKIQVPRLLYENKAIAYFHLNQLDSLQFYVNKIIRRKDNSLEDSLTVHRMKYMVLMLKKDPSAIKEIKTLIDNPKDWDKLYTYVHLADAYLLFNQTEKAKEIILKLLASDDLRNLGYMRSRLFHLMGDAYRKENQFDLSSQYYKKAIVQSSLNTEKMMKTGSILSLLKYDEIKDKYARAEENLKVRQNYLILSITGAAMIILTLIFFYRSLKIKKKYDELKFSKLNTELSFINSHEVRRYLSNILGIVSVIKISDDKSQTYFEFEDALHESAENLDISIKSIAAKLNTKSFDQQKV</sequence>
<dbReference type="EMBL" id="JACHCC010000003">
    <property type="protein sequence ID" value="MBB6499239.1"/>
    <property type="molecule type" value="Genomic_DNA"/>
</dbReference>
<dbReference type="InterPro" id="IPR019734">
    <property type="entry name" value="TPR_rpt"/>
</dbReference>
<protein>
    <submittedName>
        <fullName evidence="3">Tetratricopeptide (TPR) repeat protein</fullName>
    </submittedName>
</protein>
<proteinExistence type="predicted"/>
<evidence type="ECO:0000256" key="1">
    <source>
        <dbReference type="SAM" id="Phobius"/>
    </source>
</evidence>
<comment type="caution">
    <text evidence="3">The sequence shown here is derived from an EMBL/GenBank/DDBJ whole genome shotgun (WGS) entry which is preliminary data.</text>
</comment>
<name>A0A7X0J211_9SPHI</name>
<accession>A0A7X0J211</accession>
<dbReference type="SUPFAM" id="SSF48452">
    <property type="entry name" value="TPR-like"/>
    <property type="match status" value="2"/>
</dbReference>
<keyword evidence="1" id="KW-0812">Transmembrane</keyword>
<dbReference type="Proteomes" id="UP000521017">
    <property type="component" value="Unassembled WGS sequence"/>
</dbReference>
<dbReference type="Pfam" id="PF13181">
    <property type="entry name" value="TPR_8"/>
    <property type="match status" value="3"/>
</dbReference>
<dbReference type="AlphaFoldDB" id="A0A7X0J211"/>
<evidence type="ECO:0000256" key="2">
    <source>
        <dbReference type="SAM" id="SignalP"/>
    </source>
</evidence>